<comment type="caution">
    <text evidence="1">The sequence shown here is derived from an EMBL/GenBank/DDBJ whole genome shotgun (WGS) entry which is preliminary data.</text>
</comment>
<protein>
    <submittedName>
        <fullName evidence="1">Uncharacterized protein</fullName>
    </submittedName>
</protein>
<feature type="non-terminal residue" evidence="1">
    <location>
        <position position="57"/>
    </location>
</feature>
<dbReference type="EMBL" id="BARW01033893">
    <property type="protein sequence ID" value="GAJ02724.1"/>
    <property type="molecule type" value="Genomic_DNA"/>
</dbReference>
<reference evidence="1" key="1">
    <citation type="journal article" date="2014" name="Front. Microbiol.">
        <title>High frequency of phylogenetically diverse reductive dehalogenase-homologous genes in deep subseafloor sedimentary metagenomes.</title>
        <authorList>
            <person name="Kawai M."/>
            <person name="Futagami T."/>
            <person name="Toyoda A."/>
            <person name="Takaki Y."/>
            <person name="Nishi S."/>
            <person name="Hori S."/>
            <person name="Arai W."/>
            <person name="Tsubouchi T."/>
            <person name="Morono Y."/>
            <person name="Uchiyama I."/>
            <person name="Ito T."/>
            <person name="Fujiyama A."/>
            <person name="Inagaki F."/>
            <person name="Takami H."/>
        </authorList>
    </citation>
    <scope>NUCLEOTIDE SEQUENCE</scope>
    <source>
        <strain evidence="1">Expedition CK06-06</strain>
    </source>
</reference>
<organism evidence="1">
    <name type="scientific">marine sediment metagenome</name>
    <dbReference type="NCBI Taxonomy" id="412755"/>
    <lineage>
        <taxon>unclassified sequences</taxon>
        <taxon>metagenomes</taxon>
        <taxon>ecological metagenomes</taxon>
    </lineage>
</organism>
<name>X1TBT2_9ZZZZ</name>
<sequence length="57" mass="6397">MDEHSKVLLGLDEYSRELARILRETLAAGSARDRDKMLELAKDLEKLARGGNPDQNS</sequence>
<dbReference type="AlphaFoldDB" id="X1TBT2"/>
<proteinExistence type="predicted"/>
<gene>
    <name evidence="1" type="ORF">S12H4_53273</name>
</gene>
<accession>X1TBT2</accession>
<evidence type="ECO:0000313" key="1">
    <source>
        <dbReference type="EMBL" id="GAJ02724.1"/>
    </source>
</evidence>